<dbReference type="AlphaFoldDB" id="A0A151S4F9"/>
<dbReference type="Proteomes" id="UP000075243">
    <property type="component" value="Unassembled WGS sequence"/>
</dbReference>
<dbReference type="Gramene" id="C.cajan_28619.t">
    <property type="protein sequence ID" value="C.cajan_28619.t.cds1"/>
    <property type="gene ID" value="C.cajan_28619"/>
</dbReference>
<evidence type="ECO:0000313" key="3">
    <source>
        <dbReference type="Proteomes" id="UP000075243"/>
    </source>
</evidence>
<protein>
    <submittedName>
        <fullName evidence="2">Uncharacterized protein</fullName>
    </submittedName>
</protein>
<sequence length="64" mass="6841">MILVVTVVAMLVLMPQPAECVFGIPLNPCTLPECTARCKEILGPKFMSASCTTTSKGQICFCFG</sequence>
<keyword evidence="3" id="KW-1185">Reference proteome</keyword>
<dbReference type="OMA" id="ECIARCK"/>
<keyword evidence="1" id="KW-0732">Signal</keyword>
<accession>A0A151S4F9</accession>
<gene>
    <name evidence="2" type="ORF">KK1_028560</name>
</gene>
<reference evidence="2" key="1">
    <citation type="journal article" date="2012" name="Nat. Biotechnol.">
        <title>Draft genome sequence of pigeonpea (Cajanus cajan), an orphan legume crop of resource-poor farmers.</title>
        <authorList>
            <person name="Varshney R.K."/>
            <person name="Chen W."/>
            <person name="Li Y."/>
            <person name="Bharti A.K."/>
            <person name="Saxena R.K."/>
            <person name="Schlueter J.A."/>
            <person name="Donoghue M.T."/>
            <person name="Azam S."/>
            <person name="Fan G."/>
            <person name="Whaley A.M."/>
            <person name="Farmer A.D."/>
            <person name="Sheridan J."/>
            <person name="Iwata A."/>
            <person name="Tuteja R."/>
            <person name="Penmetsa R.V."/>
            <person name="Wu W."/>
            <person name="Upadhyaya H.D."/>
            <person name="Yang S.P."/>
            <person name="Shah T."/>
            <person name="Saxena K.B."/>
            <person name="Michael T."/>
            <person name="McCombie W.R."/>
            <person name="Yang B."/>
            <person name="Zhang G."/>
            <person name="Yang H."/>
            <person name="Wang J."/>
            <person name="Spillane C."/>
            <person name="Cook D.R."/>
            <person name="May G.D."/>
            <person name="Xu X."/>
            <person name="Jackson S.A."/>
        </authorList>
    </citation>
    <scope>NUCLEOTIDE SEQUENCE [LARGE SCALE GENOMIC DNA]</scope>
</reference>
<evidence type="ECO:0000313" key="2">
    <source>
        <dbReference type="EMBL" id="KYP49692.1"/>
    </source>
</evidence>
<proteinExistence type="predicted"/>
<name>A0A151S4F9_CAJCA</name>
<feature type="signal peptide" evidence="1">
    <location>
        <begin position="1"/>
        <end position="20"/>
    </location>
</feature>
<feature type="chain" id="PRO_5007588300" evidence="1">
    <location>
        <begin position="21"/>
        <end position="64"/>
    </location>
</feature>
<evidence type="ECO:0000256" key="1">
    <source>
        <dbReference type="SAM" id="SignalP"/>
    </source>
</evidence>
<dbReference type="EMBL" id="KQ483471">
    <property type="protein sequence ID" value="KYP49692.1"/>
    <property type="molecule type" value="Genomic_DNA"/>
</dbReference>
<organism evidence="2 3">
    <name type="scientific">Cajanus cajan</name>
    <name type="common">Pigeon pea</name>
    <name type="synonym">Cajanus indicus</name>
    <dbReference type="NCBI Taxonomy" id="3821"/>
    <lineage>
        <taxon>Eukaryota</taxon>
        <taxon>Viridiplantae</taxon>
        <taxon>Streptophyta</taxon>
        <taxon>Embryophyta</taxon>
        <taxon>Tracheophyta</taxon>
        <taxon>Spermatophyta</taxon>
        <taxon>Magnoliopsida</taxon>
        <taxon>eudicotyledons</taxon>
        <taxon>Gunneridae</taxon>
        <taxon>Pentapetalae</taxon>
        <taxon>rosids</taxon>
        <taxon>fabids</taxon>
        <taxon>Fabales</taxon>
        <taxon>Fabaceae</taxon>
        <taxon>Papilionoideae</taxon>
        <taxon>50 kb inversion clade</taxon>
        <taxon>NPAAA clade</taxon>
        <taxon>indigoferoid/millettioid clade</taxon>
        <taxon>Phaseoleae</taxon>
        <taxon>Cajanus</taxon>
    </lineage>
</organism>